<evidence type="ECO:0000313" key="2">
    <source>
        <dbReference type="Proteomes" id="UP000266673"/>
    </source>
</evidence>
<dbReference type="OrthoDB" id="2413479at2759"/>
<comment type="caution">
    <text evidence="1">The sequence shown here is derived from an EMBL/GenBank/DDBJ whole genome shotgun (WGS) entry which is preliminary data.</text>
</comment>
<protein>
    <submittedName>
        <fullName evidence="1">Uncharacterized protein</fullName>
    </submittedName>
</protein>
<name>A0A397VMI8_9GLOM</name>
<gene>
    <name evidence="1" type="ORF">C2G38_2032511</name>
</gene>
<evidence type="ECO:0000313" key="1">
    <source>
        <dbReference type="EMBL" id="RIB23680.1"/>
    </source>
</evidence>
<reference evidence="1 2" key="1">
    <citation type="submission" date="2018-06" db="EMBL/GenBank/DDBJ databases">
        <title>Comparative genomics reveals the genomic features of Rhizophagus irregularis, R. cerebriforme, R. diaphanum and Gigaspora rosea, and their symbiotic lifestyle signature.</title>
        <authorList>
            <person name="Morin E."/>
            <person name="San Clemente H."/>
            <person name="Chen E.C.H."/>
            <person name="De La Providencia I."/>
            <person name="Hainaut M."/>
            <person name="Kuo A."/>
            <person name="Kohler A."/>
            <person name="Murat C."/>
            <person name="Tang N."/>
            <person name="Roy S."/>
            <person name="Loubradou J."/>
            <person name="Henrissat B."/>
            <person name="Grigoriev I.V."/>
            <person name="Corradi N."/>
            <person name="Roux C."/>
            <person name="Martin F.M."/>
        </authorList>
    </citation>
    <scope>NUCLEOTIDE SEQUENCE [LARGE SCALE GENOMIC DNA]</scope>
    <source>
        <strain evidence="1 2">DAOM 194757</strain>
    </source>
</reference>
<accession>A0A397VMI8</accession>
<dbReference type="Proteomes" id="UP000266673">
    <property type="component" value="Unassembled WGS sequence"/>
</dbReference>
<sequence length="311" mass="36411">MPSKKQLVQLLATGSLVSPLHYGIYVMNWWTFTNKKTLNKEKQICIPIRLNMRVQLELNRTKFIVRVVSAEDGIKPGYVCESDIATKIYLSASEAINKTYNNLFNNKTRYSGPSVLGFDDENIIQELLSDVLFYPFKITVNKLSILIIELGYSNGNNMVGYRSSFMYKYQDKQSLFVQRIEDKKCHIEIFQQKEKIVHYSDILPIEVWKKTGILKNYNGNVLFGIEHPTTIDILKNCEELPICSMNECDNIEIMNQAFDCHLKRKISVAHLNWHRFFIEWKKQESNIIELIVYFKPLYPSNYEFTDRELCA</sequence>
<proteinExistence type="predicted"/>
<dbReference type="EMBL" id="QKWP01000248">
    <property type="protein sequence ID" value="RIB23680.1"/>
    <property type="molecule type" value="Genomic_DNA"/>
</dbReference>
<dbReference type="AlphaFoldDB" id="A0A397VMI8"/>
<organism evidence="1 2">
    <name type="scientific">Gigaspora rosea</name>
    <dbReference type="NCBI Taxonomy" id="44941"/>
    <lineage>
        <taxon>Eukaryota</taxon>
        <taxon>Fungi</taxon>
        <taxon>Fungi incertae sedis</taxon>
        <taxon>Mucoromycota</taxon>
        <taxon>Glomeromycotina</taxon>
        <taxon>Glomeromycetes</taxon>
        <taxon>Diversisporales</taxon>
        <taxon>Gigasporaceae</taxon>
        <taxon>Gigaspora</taxon>
    </lineage>
</organism>
<keyword evidence="2" id="KW-1185">Reference proteome</keyword>